<dbReference type="InterPro" id="IPR011032">
    <property type="entry name" value="GroES-like_sf"/>
</dbReference>
<organism evidence="3 4">
    <name type="scientific">Leucosporidium creatinivorum</name>
    <dbReference type="NCBI Taxonomy" id="106004"/>
    <lineage>
        <taxon>Eukaryota</taxon>
        <taxon>Fungi</taxon>
        <taxon>Dikarya</taxon>
        <taxon>Basidiomycota</taxon>
        <taxon>Pucciniomycotina</taxon>
        <taxon>Microbotryomycetes</taxon>
        <taxon>Leucosporidiales</taxon>
        <taxon>Leucosporidium</taxon>
    </lineage>
</organism>
<dbReference type="EMBL" id="MCGR01000004">
    <property type="protein sequence ID" value="ORY90230.1"/>
    <property type="molecule type" value="Genomic_DNA"/>
</dbReference>
<dbReference type="FunCoup" id="A0A1Y2G0X1">
    <property type="interactions" value="65"/>
</dbReference>
<dbReference type="OrthoDB" id="809632at2759"/>
<dbReference type="Pfam" id="PF16884">
    <property type="entry name" value="ADH_N_2"/>
    <property type="match status" value="1"/>
</dbReference>
<dbReference type="InterPro" id="IPR045010">
    <property type="entry name" value="MDR_fam"/>
</dbReference>
<dbReference type="PANTHER" id="PTHR43205:SF7">
    <property type="entry name" value="PROSTAGLANDIN REDUCTASE 1"/>
    <property type="match status" value="1"/>
</dbReference>
<keyword evidence="1" id="KW-0560">Oxidoreductase</keyword>
<dbReference type="InParanoid" id="A0A1Y2G0X1"/>
<dbReference type="Proteomes" id="UP000193467">
    <property type="component" value="Unassembled WGS sequence"/>
</dbReference>
<accession>A0A1Y2G0X1</accession>
<dbReference type="STRING" id="106004.A0A1Y2G0X1"/>
<dbReference type="PANTHER" id="PTHR43205">
    <property type="entry name" value="PROSTAGLANDIN REDUCTASE"/>
    <property type="match status" value="1"/>
</dbReference>
<proteinExistence type="predicted"/>
<dbReference type="CDD" id="cd05288">
    <property type="entry name" value="PGDH"/>
    <property type="match status" value="1"/>
</dbReference>
<keyword evidence="4" id="KW-1185">Reference proteome</keyword>
<reference evidence="3 4" key="1">
    <citation type="submission" date="2016-07" db="EMBL/GenBank/DDBJ databases">
        <title>Pervasive Adenine N6-methylation of Active Genes in Fungi.</title>
        <authorList>
            <consortium name="DOE Joint Genome Institute"/>
            <person name="Mondo S.J."/>
            <person name="Dannebaum R.O."/>
            <person name="Kuo R.C."/>
            <person name="Labutti K."/>
            <person name="Haridas S."/>
            <person name="Kuo A."/>
            <person name="Salamov A."/>
            <person name="Ahrendt S.R."/>
            <person name="Lipzen A."/>
            <person name="Sullivan W."/>
            <person name="Andreopoulos W.B."/>
            <person name="Clum A."/>
            <person name="Lindquist E."/>
            <person name="Daum C."/>
            <person name="Ramamoorthy G.K."/>
            <person name="Gryganskyi A."/>
            <person name="Culley D."/>
            <person name="Magnuson J.K."/>
            <person name="James T.Y."/>
            <person name="O'Malley M.A."/>
            <person name="Stajich J.E."/>
            <person name="Spatafora J.W."/>
            <person name="Visel A."/>
            <person name="Grigoriev I.V."/>
        </authorList>
    </citation>
    <scope>NUCLEOTIDE SEQUENCE [LARGE SCALE GENOMIC DNA]</scope>
    <source>
        <strain evidence="3 4">62-1032</strain>
    </source>
</reference>
<protein>
    <submittedName>
        <fullName evidence="3">NAD-P-binding protein</fullName>
    </submittedName>
</protein>
<dbReference type="InterPro" id="IPR020843">
    <property type="entry name" value="ER"/>
</dbReference>
<name>A0A1Y2G0X1_9BASI</name>
<dbReference type="Pfam" id="PF00107">
    <property type="entry name" value="ADH_zinc_N"/>
    <property type="match status" value="1"/>
</dbReference>
<dbReference type="GO" id="GO:0016628">
    <property type="term" value="F:oxidoreductase activity, acting on the CH-CH group of donors, NAD or NADP as acceptor"/>
    <property type="evidence" value="ECO:0007669"/>
    <property type="project" value="InterPro"/>
</dbReference>
<dbReference type="InterPro" id="IPR013149">
    <property type="entry name" value="ADH-like_C"/>
</dbReference>
<comment type="caution">
    <text evidence="3">The sequence shown here is derived from an EMBL/GenBank/DDBJ whole genome shotgun (WGS) entry which is preliminary data.</text>
</comment>
<evidence type="ECO:0000313" key="3">
    <source>
        <dbReference type="EMBL" id="ORY90230.1"/>
    </source>
</evidence>
<evidence type="ECO:0000313" key="4">
    <source>
        <dbReference type="Proteomes" id="UP000193467"/>
    </source>
</evidence>
<dbReference type="SMART" id="SM00829">
    <property type="entry name" value="PKS_ER"/>
    <property type="match status" value="1"/>
</dbReference>
<gene>
    <name evidence="3" type="ORF">BCR35DRAFT_299821</name>
</gene>
<dbReference type="SUPFAM" id="SSF50129">
    <property type="entry name" value="GroES-like"/>
    <property type="match status" value="1"/>
</dbReference>
<sequence length="336" mass="36330">MVSNSSLIFAKAPTEFPQPGQHLKKETKEFDLDQSLPEGSVLAKTVVLSLDPYLRGRMRDGGESYVPAFDKGKPIQNFGVSKIVKSANSAFKEGAHIYGTQDFSEYIVLSGDQLKGYKVLENKENLPWSYYVGVAGMPGQTAVYGLKQIAKLKKGETIFVSGASGAVGQLVIALAHSVGAKVIASAGSEDKVDYLKNELKVEVAFNYKTESTEKVLKANPFNAYWDNVGGETLETVLNTISEYGRIVACGAIADYNTPNPYGIKNSFQVVAKSLLMQGFIVLKTDIGDFYDVIPPKIASGEINPPKEHIVKGIDQGEAFLDLLKGANFGKAVVSLE</sequence>
<dbReference type="Gene3D" id="3.40.50.720">
    <property type="entry name" value="NAD(P)-binding Rossmann-like Domain"/>
    <property type="match status" value="1"/>
</dbReference>
<dbReference type="AlphaFoldDB" id="A0A1Y2G0X1"/>
<evidence type="ECO:0000259" key="2">
    <source>
        <dbReference type="SMART" id="SM00829"/>
    </source>
</evidence>
<feature type="domain" description="Enoyl reductase (ER)" evidence="2">
    <location>
        <begin position="20"/>
        <end position="333"/>
    </location>
</feature>
<evidence type="ECO:0000256" key="1">
    <source>
        <dbReference type="ARBA" id="ARBA00023002"/>
    </source>
</evidence>
<dbReference type="SUPFAM" id="SSF51735">
    <property type="entry name" value="NAD(P)-binding Rossmann-fold domains"/>
    <property type="match status" value="1"/>
</dbReference>
<dbReference type="InterPro" id="IPR036291">
    <property type="entry name" value="NAD(P)-bd_dom_sf"/>
</dbReference>
<dbReference type="Gene3D" id="3.90.180.10">
    <property type="entry name" value="Medium-chain alcohol dehydrogenases, catalytic domain"/>
    <property type="match status" value="1"/>
</dbReference>
<dbReference type="InterPro" id="IPR041694">
    <property type="entry name" value="ADH_N_2"/>
</dbReference>